<evidence type="ECO:0000313" key="2">
    <source>
        <dbReference type="EMBL" id="MDO6455680.1"/>
    </source>
</evidence>
<gene>
    <name evidence="2" type="ORF">Q4494_01195</name>
</gene>
<proteinExistence type="predicted"/>
<accession>A0AAW7XNI0</accession>
<feature type="compositionally biased region" description="Basic and acidic residues" evidence="1">
    <location>
        <begin position="250"/>
        <end position="259"/>
    </location>
</feature>
<dbReference type="Proteomes" id="UP001169823">
    <property type="component" value="Unassembled WGS sequence"/>
</dbReference>
<comment type="caution">
    <text evidence="2">The sequence shown here is derived from an EMBL/GenBank/DDBJ whole genome shotgun (WGS) entry which is preliminary data.</text>
</comment>
<organism evidence="2 3">
    <name type="scientific">Celeribacter halophilus</name>
    <dbReference type="NCBI Taxonomy" id="576117"/>
    <lineage>
        <taxon>Bacteria</taxon>
        <taxon>Pseudomonadati</taxon>
        <taxon>Pseudomonadota</taxon>
        <taxon>Alphaproteobacteria</taxon>
        <taxon>Rhodobacterales</taxon>
        <taxon>Roseobacteraceae</taxon>
        <taxon>Celeribacter</taxon>
    </lineage>
</organism>
<reference evidence="2" key="1">
    <citation type="submission" date="2023-07" db="EMBL/GenBank/DDBJ databases">
        <title>Genome content predicts the carbon catabolic preferences of heterotrophic bacteria.</title>
        <authorList>
            <person name="Gralka M."/>
        </authorList>
    </citation>
    <scope>NUCLEOTIDE SEQUENCE</scope>
    <source>
        <strain evidence="2">I2M02</strain>
    </source>
</reference>
<dbReference type="AlphaFoldDB" id="A0AAW7XNI0"/>
<feature type="region of interest" description="Disordered" evidence="1">
    <location>
        <begin position="237"/>
        <end position="260"/>
    </location>
</feature>
<dbReference type="RefSeq" id="WP_303493961.1">
    <property type="nucleotide sequence ID" value="NZ_JAUOPJ010000001.1"/>
</dbReference>
<evidence type="ECO:0000313" key="3">
    <source>
        <dbReference type="Proteomes" id="UP001169823"/>
    </source>
</evidence>
<evidence type="ECO:0008006" key="4">
    <source>
        <dbReference type="Google" id="ProtNLM"/>
    </source>
</evidence>
<sequence>MDELCDDTPIFRIFNFYDLINTLSTGTIRLSQVSRMEDPNELFGVYFDVFRSAFGPQSADHVDQAQAQFRNAQSHYYMTCWTRVSDNIAVWSLYSPQKDAIQVQTTYGRLRKALNEHYNTCPNALAYKLEPNDPTDLFLPPEIGPVNYVDFQEVYSKLKRQCAEYYIEKERYLSSLIESGEDLGKSTSKWADIDGMVRARIFEEPRLGGPLLKDFRYQHEQEMRFVLSLRRRDGRTKEQYEAHPLAGLDEPSRHPRPEDCPPNIFVPFAPSNFTNFQVDGRIEDYKFDAISYALAKFGIEANKSSAFQEFEI</sequence>
<protein>
    <recommendedName>
        <fullName evidence="4">DUF2971 domain-containing protein</fullName>
    </recommendedName>
</protein>
<evidence type="ECO:0000256" key="1">
    <source>
        <dbReference type="SAM" id="MobiDB-lite"/>
    </source>
</evidence>
<name>A0AAW7XNI0_9RHOB</name>
<dbReference type="EMBL" id="JAUOPJ010000001">
    <property type="protein sequence ID" value="MDO6455680.1"/>
    <property type="molecule type" value="Genomic_DNA"/>
</dbReference>